<reference evidence="2 3" key="1">
    <citation type="submission" date="2017-05" db="EMBL/GenBank/DDBJ databases">
        <title>Host range expansion of the Methanosphaera genus to humans and monogastric animals involves recent and extensive reduction in genome content.</title>
        <authorList>
            <person name="Hoedt E.C."/>
            <person name="Volmer J.G."/>
            <person name="Parks D.H."/>
            <person name="Rosewarne C.P."/>
            <person name="Denman S.E."/>
            <person name="Mcsweeney C.S."/>
            <person name="O Cuiv P."/>
            <person name="Hugenholtz P."/>
            <person name="Tyson G.W."/>
            <person name="Morrison M."/>
        </authorList>
    </citation>
    <scope>NUCLEOTIDE SEQUENCE [LARGE SCALE GENOMIC DNA]</scope>
    <source>
        <strain evidence="2 3">PA5</strain>
    </source>
</reference>
<sequence>MFKMSTDNNEAEVNVIKATDVKIFPDRILKPETTETILNKVMKLEGVLRILINGERLPTVVTMGPARGAPVNHTDRKTINVKGNDVPLRVSVGEIILTVQLDNLEDFVTEVNNILDETLKFGYNVSVGVFTKTNTTVSDYMKYGQGFEDKIDSRLIGLVDPNAKSSETIRYIR</sequence>
<accession>A0A328Q3B7</accession>
<dbReference type="NCBIfam" id="TIGR03260">
    <property type="entry name" value="met_CoM_red_D"/>
    <property type="match status" value="1"/>
</dbReference>
<evidence type="ECO:0000313" key="2">
    <source>
        <dbReference type="EMBL" id="RAP03594.1"/>
    </source>
</evidence>
<evidence type="ECO:0000313" key="3">
    <source>
        <dbReference type="Proteomes" id="UP000248557"/>
    </source>
</evidence>
<evidence type="ECO:0000256" key="1">
    <source>
        <dbReference type="ARBA" id="ARBA00022994"/>
    </source>
</evidence>
<dbReference type="AlphaFoldDB" id="A0A328Q3B7"/>
<dbReference type="Proteomes" id="UP000248557">
    <property type="component" value="Unassembled WGS sequence"/>
</dbReference>
<keyword evidence="1" id="KW-0484">Methanogenesis</keyword>
<name>A0A328Q3B7_9EURY</name>
<protein>
    <submittedName>
        <fullName evidence="2">Methyl-coenzyme M reductase operon protein D</fullName>
    </submittedName>
</protein>
<dbReference type="GO" id="GO:0015948">
    <property type="term" value="P:methanogenesis"/>
    <property type="evidence" value="ECO:0007669"/>
    <property type="project" value="UniProtKB-KW"/>
</dbReference>
<proteinExistence type="predicted"/>
<dbReference type="PIRSF" id="PIRSF005636">
    <property type="entry name" value="McrD"/>
    <property type="match status" value="1"/>
</dbReference>
<dbReference type="EMBL" id="NGJK01000016">
    <property type="protein sequence ID" value="RAP03594.1"/>
    <property type="molecule type" value="Genomic_DNA"/>
</dbReference>
<organism evidence="2 3">
    <name type="scientific">Methanosphaera stadtmanae</name>
    <dbReference type="NCBI Taxonomy" id="2317"/>
    <lineage>
        <taxon>Archaea</taxon>
        <taxon>Methanobacteriati</taxon>
        <taxon>Methanobacteriota</taxon>
        <taxon>Methanomada group</taxon>
        <taxon>Methanobacteria</taxon>
        <taxon>Methanobacteriales</taxon>
        <taxon>Methanobacteriaceae</taxon>
        <taxon>Methanosphaera</taxon>
    </lineage>
</organism>
<comment type="caution">
    <text evidence="2">The sequence shown here is derived from an EMBL/GenBank/DDBJ whole genome shotgun (WGS) entry which is preliminary data.</text>
</comment>
<gene>
    <name evidence="2" type="ORF">CA615_01625</name>
</gene>
<dbReference type="OMA" id="NFPYGYD"/>
<dbReference type="InterPro" id="IPR003901">
    <property type="entry name" value="Me_CoM_Rdtase_D"/>
</dbReference>
<dbReference type="Pfam" id="PF02505">
    <property type="entry name" value="MCR_D"/>
    <property type="match status" value="1"/>
</dbReference>